<dbReference type="Proteomes" id="UP000776700">
    <property type="component" value="Unassembled WGS sequence"/>
</dbReference>
<dbReference type="AlphaFoldDB" id="A0A921MYT1"/>
<gene>
    <name evidence="2" type="ORF">K8V90_01590</name>
</gene>
<accession>A0A921MYT1</accession>
<keyword evidence="1" id="KW-0472">Membrane</keyword>
<evidence type="ECO:0000313" key="2">
    <source>
        <dbReference type="EMBL" id="HJG95777.1"/>
    </source>
</evidence>
<proteinExistence type="predicted"/>
<keyword evidence="1" id="KW-1133">Transmembrane helix</keyword>
<keyword evidence="1" id="KW-0812">Transmembrane</keyword>
<feature type="transmembrane region" description="Helical" evidence="1">
    <location>
        <begin position="35"/>
        <end position="54"/>
    </location>
</feature>
<feature type="transmembrane region" description="Helical" evidence="1">
    <location>
        <begin position="6"/>
        <end position="23"/>
    </location>
</feature>
<dbReference type="InterPro" id="IPR010718">
    <property type="entry name" value="DUF1294"/>
</dbReference>
<evidence type="ECO:0000313" key="3">
    <source>
        <dbReference type="Proteomes" id="UP000776700"/>
    </source>
</evidence>
<sequence>MIYYLIFINIMGLLSMYLDKYFSKNNMYRISEKSLFFIAILGGSIGSIIGMYQFRHKTKHRQFTIGLPIILFIQLIILMYYSQ</sequence>
<feature type="transmembrane region" description="Helical" evidence="1">
    <location>
        <begin position="60"/>
        <end position="81"/>
    </location>
</feature>
<reference evidence="2" key="2">
    <citation type="submission" date="2021-09" db="EMBL/GenBank/DDBJ databases">
        <authorList>
            <person name="Gilroy R."/>
        </authorList>
    </citation>
    <scope>NUCLEOTIDE SEQUENCE</scope>
    <source>
        <strain evidence="2">1277</strain>
    </source>
</reference>
<name>A0A921MYT1_9FIRM</name>
<organism evidence="2 3">
    <name type="scientific">Romboutsia timonensis</name>
    <dbReference type="NCBI Taxonomy" id="1776391"/>
    <lineage>
        <taxon>Bacteria</taxon>
        <taxon>Bacillati</taxon>
        <taxon>Bacillota</taxon>
        <taxon>Clostridia</taxon>
        <taxon>Peptostreptococcales</taxon>
        <taxon>Peptostreptococcaceae</taxon>
        <taxon>Romboutsia</taxon>
    </lineage>
</organism>
<evidence type="ECO:0000256" key="1">
    <source>
        <dbReference type="SAM" id="Phobius"/>
    </source>
</evidence>
<dbReference type="Pfam" id="PF06961">
    <property type="entry name" value="DUF1294"/>
    <property type="match status" value="1"/>
</dbReference>
<protein>
    <submittedName>
        <fullName evidence="2">DUF1294 domain-containing protein</fullName>
    </submittedName>
</protein>
<dbReference type="EMBL" id="DYUB01000058">
    <property type="protein sequence ID" value="HJG95777.1"/>
    <property type="molecule type" value="Genomic_DNA"/>
</dbReference>
<reference evidence="2" key="1">
    <citation type="journal article" date="2021" name="PeerJ">
        <title>Extensive microbial diversity within the chicken gut microbiome revealed by metagenomics and culture.</title>
        <authorList>
            <person name="Gilroy R."/>
            <person name="Ravi A."/>
            <person name="Getino M."/>
            <person name="Pursley I."/>
            <person name="Horton D.L."/>
            <person name="Alikhan N.F."/>
            <person name="Baker D."/>
            <person name="Gharbi K."/>
            <person name="Hall N."/>
            <person name="Watson M."/>
            <person name="Adriaenssens E.M."/>
            <person name="Foster-Nyarko E."/>
            <person name="Jarju S."/>
            <person name="Secka A."/>
            <person name="Antonio M."/>
            <person name="Oren A."/>
            <person name="Chaudhuri R.R."/>
            <person name="La Ragione R."/>
            <person name="Hildebrand F."/>
            <person name="Pallen M.J."/>
        </authorList>
    </citation>
    <scope>NUCLEOTIDE SEQUENCE</scope>
    <source>
        <strain evidence="2">1277</strain>
    </source>
</reference>
<comment type="caution">
    <text evidence="2">The sequence shown here is derived from an EMBL/GenBank/DDBJ whole genome shotgun (WGS) entry which is preliminary data.</text>
</comment>